<accession>A0ABN3LJY0</accession>
<dbReference type="InterPro" id="IPR023393">
    <property type="entry name" value="START-like_dom_sf"/>
</dbReference>
<sequence length="147" mass="16382">MAVDVLTETVIDAPCDLVAAYAADPSNAPEWYVNIVSVEWETTSEVEVGARAAFVARFLGRRLVHTYEIVDHEPGRRLVMRADQGPFPMETTYTWEPYGAEGDRTRMTLRNRGGGGSRVLAAAMRRANRKDLALLRHLMETRYGPGA</sequence>
<evidence type="ECO:0000313" key="2">
    <source>
        <dbReference type="Proteomes" id="UP001499942"/>
    </source>
</evidence>
<dbReference type="Proteomes" id="UP001499942">
    <property type="component" value="Unassembled WGS sequence"/>
</dbReference>
<organism evidence="1 2">
    <name type="scientific">Streptomyces gobitricini</name>
    <dbReference type="NCBI Taxonomy" id="68211"/>
    <lineage>
        <taxon>Bacteria</taxon>
        <taxon>Bacillati</taxon>
        <taxon>Actinomycetota</taxon>
        <taxon>Actinomycetes</taxon>
        <taxon>Kitasatosporales</taxon>
        <taxon>Streptomycetaceae</taxon>
        <taxon>Streptomyces</taxon>
    </lineage>
</organism>
<evidence type="ECO:0000313" key="1">
    <source>
        <dbReference type="EMBL" id="GAA2483839.1"/>
    </source>
</evidence>
<comment type="caution">
    <text evidence="1">The sequence shown here is derived from an EMBL/GenBank/DDBJ whole genome shotgun (WGS) entry which is preliminary data.</text>
</comment>
<dbReference type="InterPro" id="IPR019587">
    <property type="entry name" value="Polyketide_cyclase/dehydratase"/>
</dbReference>
<keyword evidence="2" id="KW-1185">Reference proteome</keyword>
<dbReference type="RefSeq" id="WP_344357609.1">
    <property type="nucleotide sequence ID" value="NZ_BAAASR010000006.1"/>
</dbReference>
<protein>
    <submittedName>
        <fullName evidence="1">SRPBCC family protein</fullName>
    </submittedName>
</protein>
<gene>
    <name evidence="1" type="ORF">GCM10010393_13350</name>
</gene>
<dbReference type="Pfam" id="PF10604">
    <property type="entry name" value="Polyketide_cyc2"/>
    <property type="match status" value="1"/>
</dbReference>
<dbReference type="SUPFAM" id="SSF55961">
    <property type="entry name" value="Bet v1-like"/>
    <property type="match status" value="1"/>
</dbReference>
<dbReference type="Gene3D" id="3.30.530.20">
    <property type="match status" value="1"/>
</dbReference>
<proteinExistence type="predicted"/>
<name>A0ABN3LJY0_9ACTN</name>
<dbReference type="CDD" id="cd08865">
    <property type="entry name" value="SRPBCC_10"/>
    <property type="match status" value="1"/>
</dbReference>
<dbReference type="EMBL" id="BAAASR010000006">
    <property type="protein sequence ID" value="GAA2483839.1"/>
    <property type="molecule type" value="Genomic_DNA"/>
</dbReference>
<reference evidence="1 2" key="1">
    <citation type="journal article" date="2019" name="Int. J. Syst. Evol. Microbiol.">
        <title>The Global Catalogue of Microorganisms (GCM) 10K type strain sequencing project: providing services to taxonomists for standard genome sequencing and annotation.</title>
        <authorList>
            <consortium name="The Broad Institute Genomics Platform"/>
            <consortium name="The Broad Institute Genome Sequencing Center for Infectious Disease"/>
            <person name="Wu L."/>
            <person name="Ma J."/>
        </authorList>
    </citation>
    <scope>NUCLEOTIDE SEQUENCE [LARGE SCALE GENOMIC DNA]</scope>
    <source>
        <strain evidence="1 2">JCM 5062</strain>
    </source>
</reference>